<dbReference type="Pfam" id="PF21848">
    <property type="entry name" value="DUF6907"/>
    <property type="match status" value="1"/>
</dbReference>
<organism evidence="2 3">
    <name type="scientific">Streptomyces parvus</name>
    <dbReference type="NCBI Taxonomy" id="66428"/>
    <lineage>
        <taxon>Bacteria</taxon>
        <taxon>Bacillati</taxon>
        <taxon>Actinomycetota</taxon>
        <taxon>Actinomycetes</taxon>
        <taxon>Kitasatosporales</taxon>
        <taxon>Streptomycetaceae</taxon>
        <taxon>Streptomyces</taxon>
    </lineage>
</organism>
<feature type="region of interest" description="Disordered" evidence="1">
    <location>
        <begin position="1"/>
        <end position="24"/>
    </location>
</feature>
<sequence>MSTTVPTLSAMPQQRTSPPAPAVDPLESALLSAFDAGEPCDAEGNPVVEIVAAAPSYALLAEQVADRLAAEMPKFAAKMDRAVFVAHVADGLRSVAHPLCPDGRLWCTADPGSHADPREHVHRGPQIAMHGAYGFDVMAFHLLQWNDDEVELAFVGAGDWPDLNVEQVDELIEDMAVHLDRLRAVRARMVALRTGAAL</sequence>
<dbReference type="InterPro" id="IPR054202">
    <property type="entry name" value="DUF6907"/>
</dbReference>
<dbReference type="Proteomes" id="UP000323242">
    <property type="component" value="Unassembled WGS sequence"/>
</dbReference>
<reference evidence="2 3" key="1">
    <citation type="submission" date="2019-08" db="EMBL/GenBank/DDBJ databases">
        <title>Draft genome for granaticin producer strain Streptomyces parvus C05.</title>
        <authorList>
            <person name="Gonzalez-Pimentel J.L."/>
        </authorList>
    </citation>
    <scope>NUCLEOTIDE SEQUENCE [LARGE SCALE GENOMIC DNA]</scope>
    <source>
        <strain evidence="2 3">C05</strain>
    </source>
</reference>
<proteinExistence type="predicted"/>
<comment type="caution">
    <text evidence="2">The sequence shown here is derived from an EMBL/GenBank/DDBJ whole genome shotgun (WGS) entry which is preliminary data.</text>
</comment>
<accession>A0A5D4JMK5</accession>
<name>A0A5D4JMK5_9ACTN</name>
<evidence type="ECO:0000256" key="1">
    <source>
        <dbReference type="SAM" id="MobiDB-lite"/>
    </source>
</evidence>
<dbReference type="RefSeq" id="WP_148901342.1">
    <property type="nucleotide sequence ID" value="NZ_VSZQ01000007.1"/>
</dbReference>
<feature type="compositionally biased region" description="Polar residues" evidence="1">
    <location>
        <begin position="1"/>
        <end position="17"/>
    </location>
</feature>
<dbReference type="EMBL" id="VSZQ01000007">
    <property type="protein sequence ID" value="TYR66174.1"/>
    <property type="molecule type" value="Genomic_DNA"/>
</dbReference>
<gene>
    <name evidence="2" type="ORF">FY004_02380</name>
</gene>
<keyword evidence="3" id="KW-1185">Reference proteome</keyword>
<protein>
    <submittedName>
        <fullName evidence="2">Uncharacterized protein</fullName>
    </submittedName>
</protein>
<evidence type="ECO:0000313" key="2">
    <source>
        <dbReference type="EMBL" id="TYR66174.1"/>
    </source>
</evidence>
<evidence type="ECO:0000313" key="3">
    <source>
        <dbReference type="Proteomes" id="UP000323242"/>
    </source>
</evidence>
<dbReference type="AlphaFoldDB" id="A0A5D4JMK5"/>